<sequence length="42" mass="4835">MCKRREETSAQFSHVRDDPARTWLKRQADIGLGGRYVDSKGL</sequence>
<comment type="caution">
    <text evidence="1">The sequence shown here is derived from an EMBL/GenBank/DDBJ whole genome shotgun (WGS) entry which is preliminary data.</text>
</comment>
<dbReference type="Proteomes" id="UP001500943">
    <property type="component" value="Unassembled WGS sequence"/>
</dbReference>
<proteinExistence type="predicted"/>
<dbReference type="EMBL" id="BAAAKW010000001">
    <property type="protein sequence ID" value="GAA1205441.1"/>
    <property type="molecule type" value="Genomic_DNA"/>
</dbReference>
<reference evidence="2" key="1">
    <citation type="journal article" date="2019" name="Int. J. Syst. Evol. Microbiol.">
        <title>The Global Catalogue of Microorganisms (GCM) 10K type strain sequencing project: providing services to taxonomists for standard genome sequencing and annotation.</title>
        <authorList>
            <consortium name="The Broad Institute Genomics Platform"/>
            <consortium name="The Broad Institute Genome Sequencing Center for Infectious Disease"/>
            <person name="Wu L."/>
            <person name="Ma J."/>
        </authorList>
    </citation>
    <scope>NUCLEOTIDE SEQUENCE [LARGE SCALE GENOMIC DNA]</scope>
    <source>
        <strain evidence="2">JCM 12762</strain>
    </source>
</reference>
<keyword evidence="2" id="KW-1185">Reference proteome</keyword>
<accession>A0ABP4G123</accession>
<organism evidence="1 2">
    <name type="scientific">Rhodoglobus aureus</name>
    <dbReference type="NCBI Taxonomy" id="191497"/>
    <lineage>
        <taxon>Bacteria</taxon>
        <taxon>Bacillati</taxon>
        <taxon>Actinomycetota</taxon>
        <taxon>Actinomycetes</taxon>
        <taxon>Micrococcales</taxon>
        <taxon>Microbacteriaceae</taxon>
        <taxon>Rhodoglobus</taxon>
    </lineage>
</organism>
<evidence type="ECO:0000313" key="2">
    <source>
        <dbReference type="Proteomes" id="UP001500943"/>
    </source>
</evidence>
<name>A0ABP4G123_9MICO</name>
<protein>
    <submittedName>
        <fullName evidence="1">Uncharacterized protein</fullName>
    </submittedName>
</protein>
<gene>
    <name evidence="1" type="ORF">GCM10009655_00570</name>
</gene>
<evidence type="ECO:0000313" key="1">
    <source>
        <dbReference type="EMBL" id="GAA1205441.1"/>
    </source>
</evidence>